<dbReference type="SUPFAM" id="SSF53795">
    <property type="entry name" value="PEP carboxykinase-like"/>
    <property type="match status" value="1"/>
</dbReference>
<dbReference type="InterPro" id="IPR011104">
    <property type="entry name" value="Hpr_kin/Pase_C"/>
</dbReference>
<keyword evidence="3" id="KW-1185">Reference proteome</keyword>
<feature type="domain" description="HPr kinase/phosphorylase C-terminal" evidence="1">
    <location>
        <begin position="12"/>
        <end position="89"/>
    </location>
</feature>
<protein>
    <submittedName>
        <fullName evidence="2">Hpr(Ser) kinase/phosphatase</fullName>
    </submittedName>
</protein>
<evidence type="ECO:0000313" key="2">
    <source>
        <dbReference type="EMBL" id="SHF42456.1"/>
    </source>
</evidence>
<dbReference type="Gene3D" id="3.40.50.300">
    <property type="entry name" value="P-loop containing nucleotide triphosphate hydrolases"/>
    <property type="match status" value="1"/>
</dbReference>
<dbReference type="CDD" id="cd01918">
    <property type="entry name" value="HprK_C"/>
    <property type="match status" value="1"/>
</dbReference>
<organism evidence="2 3">
    <name type="scientific">Ruegeria intermedia</name>
    <dbReference type="NCBI Taxonomy" id="996115"/>
    <lineage>
        <taxon>Bacteria</taxon>
        <taxon>Pseudomonadati</taxon>
        <taxon>Pseudomonadota</taxon>
        <taxon>Alphaproteobacteria</taxon>
        <taxon>Rhodobacterales</taxon>
        <taxon>Roseobacteraceae</taxon>
        <taxon>Ruegeria</taxon>
    </lineage>
</organism>
<name>A0A1M5BJ42_9RHOB</name>
<dbReference type="GO" id="GO:0006109">
    <property type="term" value="P:regulation of carbohydrate metabolic process"/>
    <property type="evidence" value="ECO:0007669"/>
    <property type="project" value="InterPro"/>
</dbReference>
<evidence type="ECO:0000259" key="1">
    <source>
        <dbReference type="Pfam" id="PF07475"/>
    </source>
</evidence>
<accession>A0A1M5BJ42</accession>
<dbReference type="RefSeq" id="WP_149777419.1">
    <property type="nucleotide sequence ID" value="NZ_FQVK01000041.1"/>
</dbReference>
<sequence>MGVGDLPQDPVAGRVVVHGSCVAVGGHGALILGRSGAGKSALALQMMAHGARLVGDDRITLWLDGHDVMADGIDPIRGLIEARGIGLLRAEVAKATPVRWLVDLDRPEPERVPEPMRFPLLGQSLPLLRAADMPNLAAALMQLMKMGRVDPRWPSK</sequence>
<dbReference type="Pfam" id="PF07475">
    <property type="entry name" value="Hpr_kinase_C"/>
    <property type="match status" value="1"/>
</dbReference>
<evidence type="ECO:0000313" key="3">
    <source>
        <dbReference type="Proteomes" id="UP000325134"/>
    </source>
</evidence>
<dbReference type="EMBL" id="FQVK01000041">
    <property type="protein sequence ID" value="SHF42456.1"/>
    <property type="molecule type" value="Genomic_DNA"/>
</dbReference>
<keyword evidence="2" id="KW-0418">Kinase</keyword>
<dbReference type="GO" id="GO:0005524">
    <property type="term" value="F:ATP binding"/>
    <property type="evidence" value="ECO:0007669"/>
    <property type="project" value="InterPro"/>
</dbReference>
<keyword evidence="2" id="KW-0808">Transferase</keyword>
<gene>
    <name evidence="2" type="ORF">SAMN05444279_1415</name>
</gene>
<dbReference type="AlphaFoldDB" id="A0A1M5BJ42"/>
<dbReference type="OrthoDB" id="8326226at2"/>
<dbReference type="Proteomes" id="UP000325134">
    <property type="component" value="Unassembled WGS sequence"/>
</dbReference>
<proteinExistence type="predicted"/>
<dbReference type="GO" id="GO:0000155">
    <property type="term" value="F:phosphorelay sensor kinase activity"/>
    <property type="evidence" value="ECO:0007669"/>
    <property type="project" value="InterPro"/>
</dbReference>
<reference evidence="2 3" key="1">
    <citation type="submission" date="2016-11" db="EMBL/GenBank/DDBJ databases">
        <authorList>
            <person name="Varghese N."/>
            <person name="Submissions S."/>
        </authorList>
    </citation>
    <scope>NUCLEOTIDE SEQUENCE [LARGE SCALE GENOMIC DNA]</scope>
    <source>
        <strain evidence="2 3">DSM 29341</strain>
    </source>
</reference>
<dbReference type="InterPro" id="IPR027417">
    <property type="entry name" value="P-loop_NTPase"/>
</dbReference>